<evidence type="ECO:0000313" key="2">
    <source>
        <dbReference type="Proteomes" id="UP000011718"/>
    </source>
</evidence>
<dbReference type="AlphaFoldDB" id="M1PV05"/>
<organism evidence="1 2">
    <name type="scientific">Methanosarcina mazei Tuc01</name>
    <dbReference type="NCBI Taxonomy" id="1236903"/>
    <lineage>
        <taxon>Archaea</taxon>
        <taxon>Methanobacteriati</taxon>
        <taxon>Methanobacteriota</taxon>
        <taxon>Stenosarchaea group</taxon>
        <taxon>Methanomicrobia</taxon>
        <taxon>Methanosarcinales</taxon>
        <taxon>Methanosarcinaceae</taxon>
        <taxon>Methanosarcina</taxon>
    </lineage>
</organism>
<protein>
    <submittedName>
        <fullName evidence="1">Uncharacterized protein</fullName>
    </submittedName>
</protein>
<dbReference type="HOGENOM" id="CLU_3227825_0_0_2"/>
<sequence length="43" mass="4689">MMITTGIVKLDIARLSPIKIVPPEYQYNGVFGAIFPGRKPAGK</sequence>
<gene>
    <name evidence="1" type="ORF">MmTuc01_0630</name>
</gene>
<dbReference type="Proteomes" id="UP000011718">
    <property type="component" value="Chromosome"/>
</dbReference>
<dbReference type="BioCyc" id="MMAZ1236903:G139K-597-MONOMER"/>
<accession>M1PV05</accession>
<proteinExistence type="predicted"/>
<reference evidence="1 2" key="1">
    <citation type="journal article" date="2013" name="Genome Announc.">
        <title>Complete Genome of a Methanosarcina mazei Strain Isolated from Sediment Samples from an Amazonian Flooded Area.</title>
        <authorList>
            <person name="Assis das Gracas D."/>
            <person name="Thiago Juca Ramos R."/>
            <person name="Vieira Araujo A.C."/>
            <person name="Zahlouth R."/>
            <person name="Ribeiro Carneiro A."/>
            <person name="Souza Lopes T."/>
            <person name="Azevedo Barauna R."/>
            <person name="Azevedo V."/>
            <person name="Cruz Schneider M.P."/>
            <person name="Pellizari V.H."/>
            <person name="Silva A."/>
        </authorList>
    </citation>
    <scope>NUCLEOTIDE SEQUENCE [LARGE SCALE GENOMIC DNA]</scope>
    <source>
        <strain evidence="1 2">Tuc01</strain>
    </source>
</reference>
<dbReference type="KEGG" id="mmaz:MmTuc01_0630"/>
<name>M1PV05_METMZ</name>
<evidence type="ECO:0000313" key="1">
    <source>
        <dbReference type="EMBL" id="AGF96046.1"/>
    </source>
</evidence>
<dbReference type="EMBL" id="CP004144">
    <property type="protein sequence ID" value="AGF96046.1"/>
    <property type="molecule type" value="Genomic_DNA"/>
</dbReference>